<keyword evidence="2" id="KW-1185">Reference proteome</keyword>
<name>A0ACC0MD63_RHOML</name>
<accession>A0ACC0MD63</accession>
<reference evidence="1" key="1">
    <citation type="submission" date="2022-02" db="EMBL/GenBank/DDBJ databases">
        <title>Plant Genome Project.</title>
        <authorList>
            <person name="Zhang R.-G."/>
        </authorList>
    </citation>
    <scope>NUCLEOTIDE SEQUENCE</scope>
    <source>
        <strain evidence="1">AT1</strain>
    </source>
</reference>
<proteinExistence type="predicted"/>
<gene>
    <name evidence="1" type="ORF">RHMOL_Rhmol09G0135000</name>
</gene>
<dbReference type="EMBL" id="CM046396">
    <property type="protein sequence ID" value="KAI8538844.1"/>
    <property type="molecule type" value="Genomic_DNA"/>
</dbReference>
<sequence length="300" mass="34231">MAPVRVGDGDRSGGPLKPKLLNGSSEEKKGGKKEKAKYEFVRVVKLCFMMADRFEHYITFEARPRLRVLLLCASKLLFLLDSLRMRERDVTRELGHLVYAPSHNFLRLRNTSLAYIFRLEVDWLTEKMSSNNFTVSSMHGDMPQKGRDGAGDCDTRVLITTYIWARGLDVQQTTVTTEERVRVEVEEQSLTAGSADHHRHRCCRLEKNAHGDEMEAAMREQIETEKRAAAWEEAEKFKHTARYKHEEIKIQAWESVESKTRGGDEEKRGPSLTDESKCSSKDGEEDCNGTANARRKTGCS</sequence>
<evidence type="ECO:0000313" key="2">
    <source>
        <dbReference type="Proteomes" id="UP001062846"/>
    </source>
</evidence>
<evidence type="ECO:0000313" key="1">
    <source>
        <dbReference type="EMBL" id="KAI8538844.1"/>
    </source>
</evidence>
<comment type="caution">
    <text evidence="1">The sequence shown here is derived from an EMBL/GenBank/DDBJ whole genome shotgun (WGS) entry which is preliminary data.</text>
</comment>
<dbReference type="Proteomes" id="UP001062846">
    <property type="component" value="Chromosome 9"/>
</dbReference>
<protein>
    <submittedName>
        <fullName evidence="1">Uncharacterized protein</fullName>
    </submittedName>
</protein>
<organism evidence="1 2">
    <name type="scientific">Rhododendron molle</name>
    <name type="common">Chinese azalea</name>
    <name type="synonym">Azalea mollis</name>
    <dbReference type="NCBI Taxonomy" id="49168"/>
    <lineage>
        <taxon>Eukaryota</taxon>
        <taxon>Viridiplantae</taxon>
        <taxon>Streptophyta</taxon>
        <taxon>Embryophyta</taxon>
        <taxon>Tracheophyta</taxon>
        <taxon>Spermatophyta</taxon>
        <taxon>Magnoliopsida</taxon>
        <taxon>eudicotyledons</taxon>
        <taxon>Gunneridae</taxon>
        <taxon>Pentapetalae</taxon>
        <taxon>asterids</taxon>
        <taxon>Ericales</taxon>
        <taxon>Ericaceae</taxon>
        <taxon>Ericoideae</taxon>
        <taxon>Rhodoreae</taxon>
        <taxon>Rhododendron</taxon>
    </lineage>
</organism>